<dbReference type="EMBL" id="GEVM01022237">
    <property type="protein sequence ID" value="JAU83701.1"/>
    <property type="molecule type" value="Transcribed_RNA"/>
</dbReference>
<sequence length="118" mass="13295">MSCSTKRIRVCSGHSRVRVGSHSSPFPVGLCSFVFNLGQSYVTSEKHGESPESSPLLPDFCVEKAETGWAHCVAVTENHELNRWGWRECIPTWRGRIHDKETFPSFCLVSVLLLLVDF</sequence>
<dbReference type="InterPro" id="IPR009091">
    <property type="entry name" value="RCC1/BLIP-II"/>
</dbReference>
<name>A0A1J3IUT5_NOCCA</name>
<accession>A0A1J3IUT5</accession>
<gene>
    <name evidence="1" type="ORF">MP_TR23566_c2_g1_i1_g.68659</name>
</gene>
<organism evidence="1">
    <name type="scientific">Noccaea caerulescens</name>
    <name type="common">Alpine penny-cress</name>
    <name type="synonym">Thlaspi caerulescens</name>
    <dbReference type="NCBI Taxonomy" id="107243"/>
    <lineage>
        <taxon>Eukaryota</taxon>
        <taxon>Viridiplantae</taxon>
        <taxon>Streptophyta</taxon>
        <taxon>Embryophyta</taxon>
        <taxon>Tracheophyta</taxon>
        <taxon>Spermatophyta</taxon>
        <taxon>Magnoliopsida</taxon>
        <taxon>eudicotyledons</taxon>
        <taxon>Gunneridae</taxon>
        <taxon>Pentapetalae</taxon>
        <taxon>rosids</taxon>
        <taxon>malvids</taxon>
        <taxon>Brassicales</taxon>
        <taxon>Brassicaceae</taxon>
        <taxon>Coluteocarpeae</taxon>
        <taxon>Noccaea</taxon>
    </lineage>
</organism>
<dbReference type="SUPFAM" id="SSF50985">
    <property type="entry name" value="RCC1/BLIP-II"/>
    <property type="match status" value="1"/>
</dbReference>
<dbReference type="AlphaFoldDB" id="A0A1J3IUT5"/>
<proteinExistence type="predicted"/>
<reference evidence="1" key="1">
    <citation type="submission" date="2016-07" db="EMBL/GenBank/DDBJ databases">
        <title>De novo transcriptome assembly of four accessions of the metal hyperaccumulator plant Noccaea caerulescens.</title>
        <authorList>
            <person name="Blande D."/>
            <person name="Halimaa P."/>
            <person name="Tervahauta A.I."/>
            <person name="Aarts M.G."/>
            <person name="Karenlampi S.O."/>
        </authorList>
    </citation>
    <scope>NUCLEOTIDE SEQUENCE</scope>
</reference>
<protein>
    <submittedName>
        <fullName evidence="1">Uncharacterized protein</fullName>
    </submittedName>
</protein>
<evidence type="ECO:0000313" key="1">
    <source>
        <dbReference type="EMBL" id="JAU83701.1"/>
    </source>
</evidence>